<evidence type="ECO:0000313" key="3">
    <source>
        <dbReference type="EMBL" id="CUU05747.1"/>
    </source>
</evidence>
<sequence>MILGKVVGTVWATKKDENLTGLKFQIVKHVDLDYKVKDSFLIAVDSVGAGVGEIVLVATGSSARLTTVTKNKPVDAVIMAIVDKIDVVSD</sequence>
<name>A0A0S4N597_9BACT</name>
<gene>
    <name evidence="3" type="ORF">JGI1_01323</name>
</gene>
<dbReference type="Proteomes" id="UP000320623">
    <property type="component" value="Unassembled WGS sequence"/>
</dbReference>
<evidence type="ECO:0000256" key="1">
    <source>
        <dbReference type="ARBA" id="ARBA00024322"/>
    </source>
</evidence>
<dbReference type="AlphaFoldDB" id="A0A0S4N597"/>
<organism evidence="3 4">
    <name type="scientific">Candidatus Thermokryptus mobilis</name>
    <dbReference type="NCBI Taxonomy" id="1643428"/>
    <lineage>
        <taxon>Bacteria</taxon>
        <taxon>Pseudomonadati</taxon>
        <taxon>Candidatus Kryptoniota</taxon>
        <taxon>Candidatus Thermokryptus</taxon>
    </lineage>
</organism>
<reference evidence="4" key="1">
    <citation type="submission" date="2015-11" db="EMBL/GenBank/DDBJ databases">
        <authorList>
            <person name="Varghese N."/>
        </authorList>
    </citation>
    <scope>NUCLEOTIDE SEQUENCE [LARGE SCALE GENOMIC DNA]</scope>
</reference>
<dbReference type="Gene3D" id="2.40.50.220">
    <property type="entry name" value="EutN/Ccml"/>
    <property type="match status" value="1"/>
</dbReference>
<accession>A0A0S4N597</accession>
<dbReference type="GO" id="GO:0031469">
    <property type="term" value="C:bacterial microcompartment"/>
    <property type="evidence" value="ECO:0007669"/>
    <property type="project" value="UniProtKB-SubCell"/>
</dbReference>
<comment type="subcellular location">
    <subcellularLocation>
        <location evidence="1">Bacterial microcompartment</location>
    </subcellularLocation>
</comment>
<dbReference type="OrthoDB" id="196195at2"/>
<dbReference type="InterPro" id="IPR004992">
    <property type="entry name" value="EutN_CcmL"/>
</dbReference>
<dbReference type="RefSeq" id="WP_140945066.1">
    <property type="nucleotide sequence ID" value="NZ_FAOO01000008.1"/>
</dbReference>
<keyword evidence="4" id="KW-1185">Reference proteome</keyword>
<dbReference type="CDD" id="cd01614">
    <property type="entry name" value="EutN_CcmL"/>
    <property type="match status" value="1"/>
</dbReference>
<dbReference type="InterPro" id="IPR036677">
    <property type="entry name" value="EutN_CcmL_sf"/>
</dbReference>
<dbReference type="STRING" id="1643428.GCA_001442855_01295"/>
<dbReference type="PANTHER" id="PTHR36539">
    <property type="entry name" value="ETHANOLAMINE UTILIZATION PROTEIN EUTN"/>
    <property type="match status" value="1"/>
</dbReference>
<dbReference type="SUPFAM" id="SSF159133">
    <property type="entry name" value="EutN/CcmL-like"/>
    <property type="match status" value="1"/>
</dbReference>
<dbReference type="Pfam" id="PF03319">
    <property type="entry name" value="EutN_CcmL"/>
    <property type="match status" value="1"/>
</dbReference>
<dbReference type="PROSITE" id="PS51932">
    <property type="entry name" value="BMV"/>
    <property type="match status" value="1"/>
</dbReference>
<protein>
    <submittedName>
        <fullName evidence="3">Ethanolamine utilization protein EutN</fullName>
    </submittedName>
</protein>
<dbReference type="EMBL" id="FAOO01000008">
    <property type="protein sequence ID" value="CUU05747.1"/>
    <property type="molecule type" value="Genomic_DNA"/>
</dbReference>
<evidence type="ECO:0000313" key="4">
    <source>
        <dbReference type="Proteomes" id="UP000320623"/>
    </source>
</evidence>
<proteinExistence type="predicted"/>
<keyword evidence="2" id="KW-1283">Bacterial microcompartment</keyword>
<evidence type="ECO:0000256" key="2">
    <source>
        <dbReference type="ARBA" id="ARBA00024446"/>
    </source>
</evidence>